<feature type="transmembrane region" description="Helical" evidence="1">
    <location>
        <begin position="91"/>
        <end position="112"/>
    </location>
</feature>
<feature type="transmembrane region" description="Helical" evidence="1">
    <location>
        <begin position="26"/>
        <end position="47"/>
    </location>
</feature>
<dbReference type="RefSeq" id="WP_096425970.1">
    <property type="nucleotide sequence ID" value="NZ_AP015029.1"/>
</dbReference>
<feature type="transmembrane region" description="Helical" evidence="1">
    <location>
        <begin position="59"/>
        <end position="79"/>
    </location>
</feature>
<dbReference type="EMBL" id="CP061723">
    <property type="protein sequence ID" value="QOD00258.1"/>
    <property type="molecule type" value="Genomic_DNA"/>
</dbReference>
<dbReference type="Pfam" id="PF06532">
    <property type="entry name" value="NrsF"/>
    <property type="match status" value="1"/>
</dbReference>
<evidence type="ECO:0000256" key="1">
    <source>
        <dbReference type="SAM" id="Phobius"/>
    </source>
</evidence>
<organism evidence="2 4">
    <name type="scientific">Pseudomonas putida</name>
    <name type="common">Arthrobacter siderocapsulatus</name>
    <dbReference type="NCBI Taxonomy" id="303"/>
    <lineage>
        <taxon>Bacteria</taxon>
        <taxon>Pseudomonadati</taxon>
        <taxon>Pseudomonadota</taxon>
        <taxon>Gammaproteobacteria</taxon>
        <taxon>Pseudomonadales</taxon>
        <taxon>Pseudomonadaceae</taxon>
        <taxon>Pseudomonas</taxon>
    </lineage>
</organism>
<dbReference type="AlphaFoldDB" id="A0A1L7NBY1"/>
<dbReference type="InterPro" id="IPR009495">
    <property type="entry name" value="NrsF"/>
</dbReference>
<protein>
    <submittedName>
        <fullName evidence="3">DUF1109 domain-containing protein</fullName>
    </submittedName>
</protein>
<keyword evidence="1" id="KW-0472">Membrane</keyword>
<evidence type="ECO:0000313" key="2">
    <source>
        <dbReference type="EMBL" id="BAW22942.1"/>
    </source>
</evidence>
<gene>
    <name evidence="3" type="ORF">ID616_11425</name>
    <name evidence="2" type="ORF">KF715C_ch23690</name>
</gene>
<dbReference type="Proteomes" id="UP000218731">
    <property type="component" value="Chromosome 1"/>
</dbReference>
<accession>A0A1L7NBY1</accession>
<reference evidence="2 4" key="1">
    <citation type="submission" date="2015-11" db="EMBL/GenBank/DDBJ databases">
        <title>Complete genome sequencing of a biphenyl-degrading bacterium, Pseudomonas putida KF715 (=NBRC110667).</title>
        <authorList>
            <person name="Suenaga H."/>
            <person name="Fujihara N."/>
            <person name="Watanabe T."/>
            <person name="Hirose J."/>
            <person name="Kimura N."/>
            <person name="Yamazoe A."/>
            <person name="Hosoyama A."/>
            <person name="Shimodaira J."/>
            <person name="Furukawa K."/>
        </authorList>
    </citation>
    <scope>NUCLEOTIDE SEQUENCE [LARGE SCALE GENOMIC DNA]</scope>
    <source>
        <strain evidence="2 4">KF715</strain>
    </source>
</reference>
<reference evidence="3 5" key="2">
    <citation type="submission" date="2020-09" db="EMBL/GenBank/DDBJ databases">
        <title>Co-existence of a novel multidrug-resistance efflux pump with carbapenem resistance gene blaVIM-2 in one megaplasmid in Pseudomonas putida.</title>
        <authorList>
            <person name="Peng K."/>
            <person name="Li R."/>
        </authorList>
    </citation>
    <scope>NUCLEOTIDE SEQUENCE [LARGE SCALE GENOMIC DNA]</scope>
    <source>
        <strain evidence="3 5">ZXPA-20</strain>
    </source>
</reference>
<keyword evidence="1" id="KW-0812">Transmembrane</keyword>
<evidence type="ECO:0000313" key="4">
    <source>
        <dbReference type="Proteomes" id="UP000218731"/>
    </source>
</evidence>
<proteinExistence type="predicted"/>
<sequence>MKTDDLIALLAAGEGPVSRHAPARRLVLALVGGGLGAVLLTVAIFGVRGDLAQVAHTPLFWAKLALPGSLALLALLLTQRLVRPGVNGGRLWGLMGLPLLLVWLGAAVSLLGAPVDARADLLLGRTWRTCPLNITLLSVPTLITVFWAMRGLAPTRLRLAGAAGGLLAGATATLAYCLHCPEMAVPFWGLWYVLGLLVPTALGAALGPRFLRW</sequence>
<feature type="transmembrane region" description="Helical" evidence="1">
    <location>
        <begin position="132"/>
        <end position="152"/>
    </location>
</feature>
<keyword evidence="1" id="KW-1133">Transmembrane helix</keyword>
<dbReference type="Proteomes" id="UP000516786">
    <property type="component" value="Chromosome"/>
</dbReference>
<evidence type="ECO:0000313" key="5">
    <source>
        <dbReference type="Proteomes" id="UP000516786"/>
    </source>
</evidence>
<evidence type="ECO:0000313" key="3">
    <source>
        <dbReference type="EMBL" id="QOD00258.1"/>
    </source>
</evidence>
<feature type="transmembrane region" description="Helical" evidence="1">
    <location>
        <begin position="190"/>
        <end position="211"/>
    </location>
</feature>
<dbReference type="EMBL" id="AP015029">
    <property type="protein sequence ID" value="BAW22942.1"/>
    <property type="molecule type" value="Genomic_DNA"/>
</dbReference>
<feature type="transmembrane region" description="Helical" evidence="1">
    <location>
        <begin position="159"/>
        <end position="178"/>
    </location>
</feature>
<name>A0A1L7NBY1_PSEPU</name>